<organism evidence="3 4">
    <name type="scientific">Pseudidiomarina planktonica</name>
    <dbReference type="NCBI Taxonomy" id="1323738"/>
    <lineage>
        <taxon>Bacteria</taxon>
        <taxon>Pseudomonadati</taxon>
        <taxon>Pseudomonadota</taxon>
        <taxon>Gammaproteobacteria</taxon>
        <taxon>Alteromonadales</taxon>
        <taxon>Idiomarinaceae</taxon>
        <taxon>Pseudidiomarina</taxon>
    </lineage>
</organism>
<protein>
    <submittedName>
        <fullName evidence="3">TadE-like protein</fullName>
    </submittedName>
</protein>
<keyword evidence="4" id="KW-1185">Reference proteome</keyword>
<dbReference type="Proteomes" id="UP000194450">
    <property type="component" value="Unassembled WGS sequence"/>
</dbReference>
<reference evidence="4" key="1">
    <citation type="submission" date="2017-04" db="EMBL/GenBank/DDBJ databases">
        <authorList>
            <person name="Varghese N."/>
            <person name="Submissions S."/>
        </authorList>
    </citation>
    <scope>NUCLEOTIDE SEQUENCE [LARGE SCALE GENOMIC DNA]</scope>
</reference>
<dbReference type="InterPro" id="IPR012495">
    <property type="entry name" value="TadE-like_dom"/>
</dbReference>
<proteinExistence type="predicted"/>
<keyword evidence="1" id="KW-1133">Transmembrane helix</keyword>
<evidence type="ECO:0000313" key="3">
    <source>
        <dbReference type="EMBL" id="SMQ63349.1"/>
    </source>
</evidence>
<sequence length="240" mass="26836">MYLRRQAGQATVETALLLSLMLVISLLALQLLWIFWQQHTLQLATSYALRSGAIANGNHSDMSTTLVSLLSSTQMPKLAADEQPGLALAMRAYATEWVNFQRFGEVRILRPGKATQREFSEPRVGIQNRTTEGFQPGLSRTKRLRKWTEISVDHARARYAAATDKPAWLAARQLEIEVVLCMPLQLPVAATLLAAVHNWWTEHPANHFCRARQVLSSDPLWPLSHRLSGPMLSGFHSSGS</sequence>
<name>A0A1Y6EM08_9GAMM</name>
<feature type="domain" description="TadE-like" evidence="2">
    <location>
        <begin position="8"/>
        <end position="50"/>
    </location>
</feature>
<dbReference type="Pfam" id="PF07811">
    <property type="entry name" value="TadE"/>
    <property type="match status" value="1"/>
</dbReference>
<feature type="transmembrane region" description="Helical" evidence="1">
    <location>
        <begin position="12"/>
        <end position="36"/>
    </location>
</feature>
<accession>A0A1Y6EM08</accession>
<keyword evidence="1" id="KW-0812">Transmembrane</keyword>
<dbReference type="AlphaFoldDB" id="A0A1Y6EM08"/>
<gene>
    <name evidence="3" type="ORF">SAMN06297229_0841</name>
</gene>
<dbReference type="OrthoDB" id="6237896at2"/>
<evidence type="ECO:0000259" key="2">
    <source>
        <dbReference type="Pfam" id="PF07811"/>
    </source>
</evidence>
<dbReference type="EMBL" id="FXWH01000001">
    <property type="protein sequence ID" value="SMQ63349.1"/>
    <property type="molecule type" value="Genomic_DNA"/>
</dbReference>
<keyword evidence="1" id="KW-0472">Membrane</keyword>
<evidence type="ECO:0000313" key="4">
    <source>
        <dbReference type="Proteomes" id="UP000194450"/>
    </source>
</evidence>
<evidence type="ECO:0000256" key="1">
    <source>
        <dbReference type="SAM" id="Phobius"/>
    </source>
</evidence>
<dbReference type="RefSeq" id="WP_086433990.1">
    <property type="nucleotide sequence ID" value="NZ_FXWH01000001.1"/>
</dbReference>